<dbReference type="STRING" id="626940.BHW43_03860"/>
<name>A0A1Q6R788_9FIRM</name>
<dbReference type="Proteomes" id="UP000186777">
    <property type="component" value="Unassembled WGS sequence"/>
</dbReference>
<dbReference type="AlphaFoldDB" id="A0A1Q6R788"/>
<gene>
    <name evidence="1" type="ORF">BHW43_03860</name>
</gene>
<comment type="caution">
    <text evidence="1">The sequence shown here is derived from an EMBL/GenBank/DDBJ whole genome shotgun (WGS) entry which is preliminary data.</text>
</comment>
<dbReference type="Gene3D" id="1.10.1220.10">
    <property type="entry name" value="Met repressor-like"/>
    <property type="match status" value="1"/>
</dbReference>
<sequence>MVAKSANVSVRVEPDIKAQAEAILEQLGISASSFINMTYRQVILKRGIPFAVTIPHSLPTRDSMSNEEFEQMISASLEQAKRGESIPLENLDLE</sequence>
<organism evidence="1 2">
    <name type="scientific">Phascolarctobacterium succinatutens</name>
    <dbReference type="NCBI Taxonomy" id="626940"/>
    <lineage>
        <taxon>Bacteria</taxon>
        <taxon>Bacillati</taxon>
        <taxon>Bacillota</taxon>
        <taxon>Negativicutes</taxon>
        <taxon>Acidaminococcales</taxon>
        <taxon>Acidaminococcaceae</taxon>
        <taxon>Phascolarctobacterium</taxon>
    </lineage>
</organism>
<proteinExistence type="predicted"/>
<dbReference type="RefSeq" id="WP_303679572.1">
    <property type="nucleotide sequence ID" value="NZ_MNTG01000024.1"/>
</dbReference>
<dbReference type="GO" id="GO:0006355">
    <property type="term" value="P:regulation of DNA-templated transcription"/>
    <property type="evidence" value="ECO:0007669"/>
    <property type="project" value="InterPro"/>
</dbReference>
<dbReference type="InterPro" id="IPR013321">
    <property type="entry name" value="Arc_rbn_hlx_hlx"/>
</dbReference>
<dbReference type="NCBIfam" id="TIGR02384">
    <property type="entry name" value="RelB_DinJ"/>
    <property type="match status" value="1"/>
</dbReference>
<protein>
    <recommendedName>
        <fullName evidence="3">Type II toxin-antitoxin system antitoxin, RelB/DinJ family</fullName>
    </recommendedName>
</protein>
<dbReference type="InterPro" id="IPR007337">
    <property type="entry name" value="RelB/DinJ"/>
</dbReference>
<evidence type="ECO:0000313" key="1">
    <source>
        <dbReference type="EMBL" id="OLA38238.1"/>
    </source>
</evidence>
<dbReference type="EMBL" id="MNTG01000024">
    <property type="protein sequence ID" value="OLA38238.1"/>
    <property type="molecule type" value="Genomic_DNA"/>
</dbReference>
<evidence type="ECO:0000313" key="2">
    <source>
        <dbReference type="Proteomes" id="UP000186777"/>
    </source>
</evidence>
<accession>A0A1Q6R788</accession>
<evidence type="ECO:0008006" key="3">
    <source>
        <dbReference type="Google" id="ProtNLM"/>
    </source>
</evidence>
<reference evidence="1 2" key="1">
    <citation type="journal article" date="2016" name="Nat. Biotechnol.">
        <title>Measurement of bacterial replication rates in microbial communities.</title>
        <authorList>
            <person name="Brown C.T."/>
            <person name="Olm M.R."/>
            <person name="Thomas B.C."/>
            <person name="Banfield J.F."/>
        </authorList>
    </citation>
    <scope>NUCLEOTIDE SEQUENCE [LARGE SCALE GENOMIC DNA]</scope>
    <source>
        <strain evidence="1">46_33</strain>
    </source>
</reference>
<dbReference type="Pfam" id="PF04221">
    <property type="entry name" value="RelB"/>
    <property type="match status" value="1"/>
</dbReference>